<keyword evidence="9" id="KW-0046">Antibiotic resistance</keyword>
<evidence type="ECO:0000256" key="5">
    <source>
        <dbReference type="ARBA" id="ARBA00022475"/>
    </source>
</evidence>
<feature type="transmembrane region" description="Helical" evidence="10">
    <location>
        <begin position="283"/>
        <end position="302"/>
    </location>
</feature>
<dbReference type="EMBL" id="DVLT01000042">
    <property type="protein sequence ID" value="HIU02878.1"/>
    <property type="molecule type" value="Genomic_DNA"/>
</dbReference>
<dbReference type="NCBIfam" id="TIGR00797">
    <property type="entry name" value="matE"/>
    <property type="match status" value="1"/>
</dbReference>
<feature type="transmembrane region" description="Helical" evidence="10">
    <location>
        <begin position="207"/>
        <end position="227"/>
    </location>
</feature>
<evidence type="ECO:0000313" key="11">
    <source>
        <dbReference type="EMBL" id="HIU02878.1"/>
    </source>
</evidence>
<dbReference type="GO" id="GO:0046677">
    <property type="term" value="P:response to antibiotic"/>
    <property type="evidence" value="ECO:0007669"/>
    <property type="project" value="UniProtKB-KW"/>
</dbReference>
<comment type="caution">
    <text evidence="11">The sequence shown here is derived from an EMBL/GenBank/DDBJ whole genome shotgun (WGS) entry which is preliminary data.</text>
</comment>
<dbReference type="GO" id="GO:0015297">
    <property type="term" value="F:antiporter activity"/>
    <property type="evidence" value="ECO:0007669"/>
    <property type="project" value="InterPro"/>
</dbReference>
<evidence type="ECO:0000256" key="10">
    <source>
        <dbReference type="SAM" id="Phobius"/>
    </source>
</evidence>
<feature type="transmembrane region" description="Helical" evidence="10">
    <location>
        <begin position="181"/>
        <end position="201"/>
    </location>
</feature>
<dbReference type="CDD" id="cd13143">
    <property type="entry name" value="MATE_MepA_like"/>
    <property type="match status" value="1"/>
</dbReference>
<feature type="transmembrane region" description="Helical" evidence="10">
    <location>
        <begin position="441"/>
        <end position="459"/>
    </location>
</feature>
<comment type="subcellular location">
    <subcellularLocation>
        <location evidence="1">Cell membrane</location>
        <topology evidence="1">Multi-pass membrane protein</topology>
    </subcellularLocation>
</comment>
<gene>
    <name evidence="11" type="ORF">IAB63_06450</name>
</gene>
<dbReference type="GO" id="GO:0042910">
    <property type="term" value="F:xenobiotic transmembrane transporter activity"/>
    <property type="evidence" value="ECO:0007669"/>
    <property type="project" value="InterPro"/>
</dbReference>
<dbReference type="Pfam" id="PF01554">
    <property type="entry name" value="MatE"/>
    <property type="match status" value="2"/>
</dbReference>
<reference evidence="11" key="2">
    <citation type="journal article" date="2021" name="PeerJ">
        <title>Extensive microbial diversity within the chicken gut microbiome revealed by metagenomics and culture.</title>
        <authorList>
            <person name="Gilroy R."/>
            <person name="Ravi A."/>
            <person name="Getino M."/>
            <person name="Pursley I."/>
            <person name="Horton D.L."/>
            <person name="Alikhan N.F."/>
            <person name="Baker D."/>
            <person name="Gharbi K."/>
            <person name="Hall N."/>
            <person name="Watson M."/>
            <person name="Adriaenssens E.M."/>
            <person name="Foster-Nyarko E."/>
            <person name="Jarju S."/>
            <person name="Secka A."/>
            <person name="Antonio M."/>
            <person name="Oren A."/>
            <person name="Chaudhuri R.R."/>
            <person name="La Ragione R."/>
            <person name="Hildebrand F."/>
            <person name="Pallen M.J."/>
        </authorList>
    </citation>
    <scope>NUCLEOTIDE SEQUENCE</scope>
    <source>
        <strain evidence="11">CHK187-14744</strain>
    </source>
</reference>
<comment type="similarity">
    <text evidence="2">Belongs to the multi antimicrobial extrusion (MATE) (TC 2.A.66.1) family. MepA subfamily.</text>
</comment>
<evidence type="ECO:0000256" key="9">
    <source>
        <dbReference type="ARBA" id="ARBA00023251"/>
    </source>
</evidence>
<evidence type="ECO:0000256" key="7">
    <source>
        <dbReference type="ARBA" id="ARBA00022989"/>
    </source>
</evidence>
<dbReference type="AlphaFoldDB" id="A0A9D1HG46"/>
<feature type="transmembrane region" description="Helical" evidence="10">
    <location>
        <begin position="106"/>
        <end position="129"/>
    </location>
</feature>
<keyword evidence="7 10" id="KW-1133">Transmembrane helix</keyword>
<reference evidence="11" key="1">
    <citation type="submission" date="2020-10" db="EMBL/GenBank/DDBJ databases">
        <authorList>
            <person name="Gilroy R."/>
        </authorList>
    </citation>
    <scope>NUCLEOTIDE SEQUENCE</scope>
    <source>
        <strain evidence="11">CHK187-14744</strain>
    </source>
</reference>
<organism evidence="11 12">
    <name type="scientific">Candidatus Onthocola gallistercoris</name>
    <dbReference type="NCBI Taxonomy" id="2840876"/>
    <lineage>
        <taxon>Bacteria</taxon>
        <taxon>Bacillati</taxon>
        <taxon>Bacillota</taxon>
        <taxon>Bacilli</taxon>
        <taxon>Candidatus Onthocola</taxon>
    </lineage>
</organism>
<dbReference type="InterPro" id="IPR051327">
    <property type="entry name" value="MATE_MepA_subfamily"/>
</dbReference>
<feature type="transmembrane region" description="Helical" evidence="10">
    <location>
        <begin position="149"/>
        <end position="169"/>
    </location>
</feature>
<keyword evidence="6 10" id="KW-0812">Transmembrane</keyword>
<keyword evidence="8 10" id="KW-0472">Membrane</keyword>
<feature type="transmembrane region" description="Helical" evidence="10">
    <location>
        <begin position="58"/>
        <end position="85"/>
    </location>
</feature>
<feature type="transmembrane region" description="Helical" evidence="10">
    <location>
        <begin position="402"/>
        <end position="421"/>
    </location>
</feature>
<keyword evidence="5" id="KW-1003">Cell membrane</keyword>
<evidence type="ECO:0000313" key="12">
    <source>
        <dbReference type="Proteomes" id="UP000824164"/>
    </source>
</evidence>
<evidence type="ECO:0000256" key="1">
    <source>
        <dbReference type="ARBA" id="ARBA00004651"/>
    </source>
</evidence>
<keyword evidence="4" id="KW-0813">Transport</keyword>
<name>A0A9D1HG46_9FIRM</name>
<feature type="transmembrane region" description="Helical" evidence="10">
    <location>
        <begin position="247"/>
        <end position="263"/>
    </location>
</feature>
<dbReference type="InterPro" id="IPR045070">
    <property type="entry name" value="MATE_MepA-like"/>
</dbReference>
<dbReference type="GO" id="GO:0005886">
    <property type="term" value="C:plasma membrane"/>
    <property type="evidence" value="ECO:0007669"/>
    <property type="project" value="UniProtKB-SubCell"/>
</dbReference>
<dbReference type="PANTHER" id="PTHR43823:SF3">
    <property type="entry name" value="MULTIDRUG EXPORT PROTEIN MEPA"/>
    <property type="match status" value="1"/>
</dbReference>
<proteinExistence type="inferred from homology"/>
<dbReference type="InterPro" id="IPR048279">
    <property type="entry name" value="MdtK-like"/>
</dbReference>
<evidence type="ECO:0000256" key="4">
    <source>
        <dbReference type="ARBA" id="ARBA00022448"/>
    </source>
</evidence>
<feature type="transmembrane region" description="Helical" evidence="10">
    <location>
        <begin position="374"/>
        <end position="395"/>
    </location>
</feature>
<dbReference type="PANTHER" id="PTHR43823">
    <property type="entry name" value="SPORULATION PROTEIN YKVU"/>
    <property type="match status" value="1"/>
</dbReference>
<sequence>MTSAGSVPADSNANKEYLQKEPIGKLLFQLAVPTVAAQLINMLYNIVDRIYIGHIPEIGATALTGVGVCMPLIMIVSAFAALVGYGGSPRASIFMGKKDKDTAEKILGNCFVVQVIISIVLTAVLLIWNRDFLMAFGASEETIQYGVDYMNIYALGTIFVELTLGMNAFITAQGFAKTGMLSVLIGAVTNIILDPIFIFGLNMDVRGAALATVISQGLSCVWVMAFLCGKKTFLKIRRKNMNLIPRIILPCLALGVSTFVMQASESVISVCFNSSLQRYGGDIAVGAMTILTSVMQFAMLPLQGLGQGAQPIISYNYGAGDMGRVKTAFKLLLKVSLGYSVILWLLVMIFPGGFAALFTSDAALMEYTKTALRIYMGAMFLFGIQVACQMTFNALGKAVESIVVAVTRKFILLLPLIYIMPQIFSADKAKAVYMAEPIADVIAVTFTAVLFFIQFRKVLAETQSKKS</sequence>
<feature type="transmembrane region" description="Helical" evidence="10">
    <location>
        <begin position="331"/>
        <end position="354"/>
    </location>
</feature>
<dbReference type="PIRSF" id="PIRSF006603">
    <property type="entry name" value="DinF"/>
    <property type="match status" value="1"/>
</dbReference>
<accession>A0A9D1HG46</accession>
<evidence type="ECO:0000256" key="2">
    <source>
        <dbReference type="ARBA" id="ARBA00008417"/>
    </source>
</evidence>
<dbReference type="InterPro" id="IPR002528">
    <property type="entry name" value="MATE_fam"/>
</dbReference>
<evidence type="ECO:0000256" key="6">
    <source>
        <dbReference type="ARBA" id="ARBA00022692"/>
    </source>
</evidence>
<dbReference type="Proteomes" id="UP000824164">
    <property type="component" value="Unassembled WGS sequence"/>
</dbReference>
<evidence type="ECO:0000256" key="8">
    <source>
        <dbReference type="ARBA" id="ARBA00023136"/>
    </source>
</evidence>
<protein>
    <recommendedName>
        <fullName evidence="3">Multidrug export protein MepA</fullName>
    </recommendedName>
</protein>
<evidence type="ECO:0000256" key="3">
    <source>
        <dbReference type="ARBA" id="ARBA00022106"/>
    </source>
</evidence>